<evidence type="ECO:0000313" key="2">
    <source>
        <dbReference type="EMBL" id="CUH12599.1"/>
    </source>
</evidence>
<dbReference type="EMBL" id="CYPR01000014">
    <property type="protein sequence ID" value="CUH12599.1"/>
    <property type="molecule type" value="Genomic_DNA"/>
</dbReference>
<dbReference type="Proteomes" id="UP000049455">
    <property type="component" value="Unassembled WGS sequence"/>
</dbReference>
<feature type="signal peptide" evidence="1">
    <location>
        <begin position="1"/>
        <end position="18"/>
    </location>
</feature>
<protein>
    <submittedName>
        <fullName evidence="2">Uncharacterized protein</fullName>
    </submittedName>
</protein>
<dbReference type="OrthoDB" id="7857490at2"/>
<keyword evidence="1" id="KW-0732">Signal</keyword>
<evidence type="ECO:0000313" key="3">
    <source>
        <dbReference type="Proteomes" id="UP000049455"/>
    </source>
</evidence>
<dbReference type="AlphaFoldDB" id="A0A0M7B6R9"/>
<dbReference type="STRING" id="313367.JSE7799_00215"/>
<reference evidence="2 3" key="1">
    <citation type="submission" date="2015-09" db="EMBL/GenBank/DDBJ databases">
        <authorList>
            <person name="Jackson K.R."/>
            <person name="Lunt B.L."/>
            <person name="Fisher J.N.B."/>
            <person name="Gardner A.V."/>
            <person name="Bailey M.E."/>
            <person name="Deus L.M."/>
            <person name="Earl A.S."/>
            <person name="Gibby P.D."/>
            <person name="Hartmann K.A."/>
            <person name="Liu J.E."/>
            <person name="Manci A.M."/>
            <person name="Nielsen D.A."/>
            <person name="Solomon M.B."/>
            <person name="Breakwell D.P."/>
            <person name="Burnett S.H."/>
            <person name="Grose J.H."/>
        </authorList>
    </citation>
    <scope>NUCLEOTIDE SEQUENCE [LARGE SCALE GENOMIC DNA]</scope>
    <source>
        <strain evidence="2 3">CECT 7799</strain>
    </source>
</reference>
<organism evidence="2 3">
    <name type="scientific">Jannaschia seosinensis</name>
    <dbReference type="NCBI Taxonomy" id="313367"/>
    <lineage>
        <taxon>Bacteria</taxon>
        <taxon>Pseudomonadati</taxon>
        <taxon>Pseudomonadota</taxon>
        <taxon>Alphaproteobacteria</taxon>
        <taxon>Rhodobacterales</taxon>
        <taxon>Roseobacteraceae</taxon>
        <taxon>Jannaschia</taxon>
    </lineage>
</organism>
<sequence>MRRLLIILLSLLATTAGAGPWPRETGQIYVYTGHQGADDGWSGLYVEYGLERDLTFGLDLGGHIVGLPELYYTGLSEHPVDGRARAFIRAPIPIPDAAPAWVEPWLASVEAGVGRDYLDNGGQINRLGIGASIGRGFGSRIGDGWFTLDMRMAFAAEAETRSNLGAVAGIKPHSRVAIEFGAFVEHEETSDWQAGPTLQVSAGRAGDLRLGVVHLSGEERVEIVAGWSLTF</sequence>
<name>A0A0M7B6R9_9RHOB</name>
<dbReference type="RefSeq" id="WP_055661943.1">
    <property type="nucleotide sequence ID" value="NZ_CYPR01000014.1"/>
</dbReference>
<keyword evidence="3" id="KW-1185">Reference proteome</keyword>
<feature type="chain" id="PRO_5005809833" evidence="1">
    <location>
        <begin position="19"/>
        <end position="231"/>
    </location>
</feature>
<proteinExistence type="predicted"/>
<accession>A0A0M7B6R9</accession>
<gene>
    <name evidence="2" type="ORF">JSE7799_00215</name>
</gene>
<evidence type="ECO:0000256" key="1">
    <source>
        <dbReference type="SAM" id="SignalP"/>
    </source>
</evidence>